<dbReference type="InterPro" id="IPR023631">
    <property type="entry name" value="Amidase_dom"/>
</dbReference>
<evidence type="ECO:0000256" key="1">
    <source>
        <dbReference type="ARBA" id="ARBA00003871"/>
    </source>
</evidence>
<comment type="function">
    <text evidence="1">Hydrolyzes indole-3-acetamide (IAM) into indole-3-acetic acid (IAA).</text>
</comment>
<accession>A0ABU0JD50</accession>
<dbReference type="InterPro" id="IPR020556">
    <property type="entry name" value="Amidase_CS"/>
</dbReference>
<dbReference type="GO" id="GO:0004040">
    <property type="term" value="F:amidase activity"/>
    <property type="evidence" value="ECO:0007669"/>
    <property type="project" value="UniProtKB-EC"/>
</dbReference>
<dbReference type="SUPFAM" id="SSF75304">
    <property type="entry name" value="Amidase signature (AS) enzymes"/>
    <property type="match status" value="1"/>
</dbReference>
<dbReference type="PROSITE" id="PS00571">
    <property type="entry name" value="AMIDASES"/>
    <property type="match status" value="1"/>
</dbReference>
<evidence type="ECO:0000256" key="2">
    <source>
        <dbReference type="ARBA" id="ARBA00009199"/>
    </source>
</evidence>
<feature type="domain" description="Amidase" evidence="4">
    <location>
        <begin position="27"/>
        <end position="448"/>
    </location>
</feature>
<evidence type="ECO:0000256" key="3">
    <source>
        <dbReference type="ARBA" id="ARBA00021874"/>
    </source>
</evidence>
<dbReference type="PANTHER" id="PTHR11895:SF7">
    <property type="entry name" value="GLUTAMYL-TRNA(GLN) AMIDOTRANSFERASE SUBUNIT A, MITOCHONDRIAL"/>
    <property type="match status" value="1"/>
</dbReference>
<dbReference type="InterPro" id="IPR036928">
    <property type="entry name" value="AS_sf"/>
</dbReference>
<protein>
    <recommendedName>
        <fullName evidence="3">Indoleacetamide hydrolase</fullName>
    </recommendedName>
</protein>
<keyword evidence="5" id="KW-0378">Hydrolase</keyword>
<keyword evidence="6" id="KW-1185">Reference proteome</keyword>
<evidence type="ECO:0000313" key="6">
    <source>
        <dbReference type="Proteomes" id="UP001242480"/>
    </source>
</evidence>
<dbReference type="Gene3D" id="3.90.1300.10">
    <property type="entry name" value="Amidase signature (AS) domain"/>
    <property type="match status" value="1"/>
</dbReference>
<reference evidence="5 6" key="1">
    <citation type="submission" date="2023-07" db="EMBL/GenBank/DDBJ databases">
        <title>Genomic Encyclopedia of Type Strains, Phase IV (KMG-IV): sequencing the most valuable type-strain genomes for metagenomic binning, comparative biology and taxonomic classification.</title>
        <authorList>
            <person name="Goeker M."/>
        </authorList>
    </citation>
    <scope>NUCLEOTIDE SEQUENCE [LARGE SCALE GENOMIC DNA]</scope>
    <source>
        <strain evidence="5 6">DSM 19619</strain>
    </source>
</reference>
<name>A0ABU0JD50_9HYPH</name>
<comment type="similarity">
    <text evidence="2">Belongs to the amidase family.</text>
</comment>
<gene>
    <name evidence="5" type="ORF">QO011_005237</name>
</gene>
<comment type="caution">
    <text evidence="5">The sequence shown here is derived from an EMBL/GenBank/DDBJ whole genome shotgun (WGS) entry which is preliminary data.</text>
</comment>
<dbReference type="EMBL" id="JAUSVX010000011">
    <property type="protein sequence ID" value="MDQ0472208.1"/>
    <property type="molecule type" value="Genomic_DNA"/>
</dbReference>
<evidence type="ECO:0000259" key="4">
    <source>
        <dbReference type="Pfam" id="PF01425"/>
    </source>
</evidence>
<organism evidence="5 6">
    <name type="scientific">Labrys wisconsinensis</name>
    <dbReference type="NCBI Taxonomy" id="425677"/>
    <lineage>
        <taxon>Bacteria</taxon>
        <taxon>Pseudomonadati</taxon>
        <taxon>Pseudomonadota</taxon>
        <taxon>Alphaproteobacteria</taxon>
        <taxon>Hyphomicrobiales</taxon>
        <taxon>Xanthobacteraceae</taxon>
        <taxon>Labrys</taxon>
    </lineage>
</organism>
<dbReference type="PANTHER" id="PTHR11895">
    <property type="entry name" value="TRANSAMIDASE"/>
    <property type="match status" value="1"/>
</dbReference>
<evidence type="ECO:0000313" key="5">
    <source>
        <dbReference type="EMBL" id="MDQ0472208.1"/>
    </source>
</evidence>
<dbReference type="RefSeq" id="WP_307278658.1">
    <property type="nucleotide sequence ID" value="NZ_JAUSVX010000011.1"/>
</dbReference>
<proteinExistence type="inferred from homology"/>
<sequence>MNAADYARYDAVGLADLVARGAVSPGEVLDAALAALDAHNPVLNAVVMRHEDEARAAIAAGLPAGRFRGVPFLLKDLDLALAGTPLTQGSELFRGFVPDRDSTLVARYKAAGLVIFGKTNSAELGLSFTTEPAAYGPTRHPRDPALSPGGSSGGAAAAVASGMVPMAHGTDGGGSIRQPAALTGLFGLKPSRGRTPAGPEASEVFFGLSVSHALTRSVRDSAALLDATCGHEPGALHWLPDPAVPFERCAERDPPPLRIAVQRRPFNGAPVDPLCLSALDEAARLCESFGHRLEEDAPDLAGIAAHAGLLSGAFTAERILGFAAMRGIADPLALIEPAHADHVRAAMARPAQDVVAALAAVRTVERRYARFFERHDILMSPVCATPVLPLGWLSGPDGEERSRRAAAHAPFTAPCNAAGIPAMSVPFAQGGRLVGVQFAAALGREDLLFGLAGAIERARPWWAP</sequence>
<dbReference type="Proteomes" id="UP001242480">
    <property type="component" value="Unassembled WGS sequence"/>
</dbReference>
<dbReference type="Pfam" id="PF01425">
    <property type="entry name" value="Amidase"/>
    <property type="match status" value="1"/>
</dbReference>
<dbReference type="InterPro" id="IPR000120">
    <property type="entry name" value="Amidase"/>
</dbReference>